<reference evidence="2 3" key="1">
    <citation type="submission" date="2019-03" db="EMBL/GenBank/DDBJ databases">
        <title>Deep-cultivation of Planctomycetes and their phenomic and genomic characterization uncovers novel biology.</title>
        <authorList>
            <person name="Wiegand S."/>
            <person name="Jogler M."/>
            <person name="Boedeker C."/>
            <person name="Pinto D."/>
            <person name="Vollmers J."/>
            <person name="Rivas-Marin E."/>
            <person name="Kohn T."/>
            <person name="Peeters S.H."/>
            <person name="Heuer A."/>
            <person name="Rast P."/>
            <person name="Oberbeckmann S."/>
            <person name="Bunk B."/>
            <person name="Jeske O."/>
            <person name="Meyerdierks A."/>
            <person name="Storesund J.E."/>
            <person name="Kallscheuer N."/>
            <person name="Luecker S."/>
            <person name="Lage O.M."/>
            <person name="Pohl T."/>
            <person name="Merkel B.J."/>
            <person name="Hornburger P."/>
            <person name="Mueller R.-W."/>
            <person name="Bruemmer F."/>
            <person name="Labrenz M."/>
            <person name="Spormann A.M."/>
            <person name="Op den Camp H."/>
            <person name="Overmann J."/>
            <person name="Amann R."/>
            <person name="Jetten M.S.M."/>
            <person name="Mascher T."/>
            <person name="Medema M.H."/>
            <person name="Devos D.P."/>
            <person name="Kaster A.-K."/>
            <person name="Ovreas L."/>
            <person name="Rohde M."/>
            <person name="Galperin M.Y."/>
            <person name="Jogler C."/>
        </authorList>
    </citation>
    <scope>NUCLEOTIDE SEQUENCE [LARGE SCALE GENOMIC DNA]</scope>
    <source>
        <strain evidence="2 3">Enr13</strain>
    </source>
</reference>
<accession>A0A518HXX9</accession>
<dbReference type="KEGG" id="snep:Enr13x_54660"/>
<evidence type="ECO:0008006" key="4">
    <source>
        <dbReference type="Google" id="ProtNLM"/>
    </source>
</evidence>
<proteinExistence type="predicted"/>
<feature type="signal peptide" evidence="1">
    <location>
        <begin position="1"/>
        <end position="17"/>
    </location>
</feature>
<dbReference type="RefSeq" id="WP_145389833.1">
    <property type="nucleotide sequence ID" value="NZ_CP037423.1"/>
</dbReference>
<dbReference type="AlphaFoldDB" id="A0A518HXX9"/>
<evidence type="ECO:0000313" key="2">
    <source>
        <dbReference type="EMBL" id="QDV45587.1"/>
    </source>
</evidence>
<dbReference type="EMBL" id="CP037423">
    <property type="protein sequence ID" value="QDV45587.1"/>
    <property type="molecule type" value="Genomic_DNA"/>
</dbReference>
<evidence type="ECO:0000256" key="1">
    <source>
        <dbReference type="SAM" id="SignalP"/>
    </source>
</evidence>
<organism evidence="2 3">
    <name type="scientific">Stieleria neptunia</name>
    <dbReference type="NCBI Taxonomy" id="2527979"/>
    <lineage>
        <taxon>Bacteria</taxon>
        <taxon>Pseudomonadati</taxon>
        <taxon>Planctomycetota</taxon>
        <taxon>Planctomycetia</taxon>
        <taxon>Pirellulales</taxon>
        <taxon>Pirellulaceae</taxon>
        <taxon>Stieleria</taxon>
    </lineage>
</organism>
<name>A0A518HXX9_9BACT</name>
<dbReference type="OrthoDB" id="255523at2"/>
<dbReference type="Pfam" id="PF14100">
    <property type="entry name" value="DUF6807"/>
    <property type="match status" value="1"/>
</dbReference>
<sequence precursor="true">MRFLSLAGWLTVVVATAAPPSVELQLQDEAKQLVVRVEGQPAMAYQFGDEFALPHFWPLRSPSEKLLTVQRPDPYPHHRSLWIADKVQMGDGPVVDFYHSWKNLRRPSKPADGFRHFIRHQRFSEMKTEGATALIEIELQWIVDDNRPLLDEHRKLRLVALGNGAYFFDLTWNLQPHEGDVKFLSDGVHYAWPYVRMHPQFSGEQGGVLTNDEGRRGQAGTNDQTARWIDYSNTVAGETEGLALFVYPDDTPPQWLTREYGTFGPRRAEKWSGTKFTLRAGESLHGRVGVFVHRGDAKSGRVAEHYRQYVEDKL</sequence>
<dbReference type="Proteomes" id="UP000319004">
    <property type="component" value="Chromosome"/>
</dbReference>
<feature type="chain" id="PRO_5021926011" description="Methane oxygenase PmoA" evidence="1">
    <location>
        <begin position="18"/>
        <end position="314"/>
    </location>
</feature>
<protein>
    <recommendedName>
        <fullName evidence="4">Methane oxygenase PmoA</fullName>
    </recommendedName>
</protein>
<gene>
    <name evidence="2" type="ORF">Enr13x_54660</name>
</gene>
<evidence type="ECO:0000313" key="3">
    <source>
        <dbReference type="Proteomes" id="UP000319004"/>
    </source>
</evidence>
<keyword evidence="1" id="KW-0732">Signal</keyword>
<dbReference type="InterPro" id="IPR029475">
    <property type="entry name" value="DUF6807"/>
</dbReference>
<keyword evidence="3" id="KW-1185">Reference proteome</keyword>